<dbReference type="InParanoid" id="H3AJU3"/>
<evidence type="ECO:0000256" key="4">
    <source>
        <dbReference type="ARBA" id="ARBA00023136"/>
    </source>
</evidence>
<dbReference type="GO" id="GO:0042981">
    <property type="term" value="P:regulation of apoptotic process"/>
    <property type="evidence" value="ECO:0007669"/>
    <property type="project" value="InterPro"/>
</dbReference>
<dbReference type="GO" id="GO:0005741">
    <property type="term" value="C:mitochondrial outer membrane"/>
    <property type="evidence" value="ECO:0007669"/>
    <property type="project" value="TreeGrafter"/>
</dbReference>
<dbReference type="InterPro" id="IPR036834">
    <property type="entry name" value="Bcl-2-like_sf"/>
</dbReference>
<name>H3AJU3_LATCH</name>
<dbReference type="Proteomes" id="UP000008672">
    <property type="component" value="Unassembled WGS sequence"/>
</dbReference>
<dbReference type="PANTHER" id="PTHR11256">
    <property type="entry name" value="BCL-2 RELATED"/>
    <property type="match status" value="1"/>
</dbReference>
<dbReference type="Bgee" id="ENSLACG00000008739">
    <property type="expression patterns" value="Expressed in pelvic fin and 3 other cell types or tissues"/>
</dbReference>
<evidence type="ECO:0000313" key="5">
    <source>
        <dbReference type="Ensembl" id="ENSLACP00000009914.1"/>
    </source>
</evidence>
<dbReference type="GO" id="GO:0008630">
    <property type="term" value="P:intrinsic apoptotic signaling pathway in response to DNA damage"/>
    <property type="evidence" value="ECO:0007669"/>
    <property type="project" value="TreeGrafter"/>
</dbReference>
<reference evidence="5" key="3">
    <citation type="submission" date="2025-09" db="UniProtKB">
        <authorList>
            <consortium name="Ensembl"/>
        </authorList>
    </citation>
    <scope>IDENTIFICATION</scope>
</reference>
<dbReference type="STRING" id="7897.ENSLACP00000009914"/>
<keyword evidence="2" id="KW-0812">Transmembrane</keyword>
<dbReference type="OMA" id="LISEQMC"/>
<keyword evidence="4" id="KW-0472">Membrane</keyword>
<dbReference type="PANTHER" id="PTHR11256:SF48">
    <property type="entry name" value="BCL-2-RELATED OVARIAN KILLER PROTEIN"/>
    <property type="match status" value="1"/>
</dbReference>
<dbReference type="EMBL" id="AFYH01160173">
    <property type="status" value="NOT_ANNOTATED_CDS"/>
    <property type="molecule type" value="Genomic_DNA"/>
</dbReference>
<proteinExistence type="predicted"/>
<dbReference type="GeneTree" id="ENSGT01130000278292"/>
<dbReference type="eggNOG" id="KOG4728">
    <property type="taxonomic scope" value="Eukaryota"/>
</dbReference>
<dbReference type="HOGENOM" id="CLU_2164139_0_0_1"/>
<dbReference type="GO" id="GO:0097192">
    <property type="term" value="P:extrinsic apoptotic signaling pathway in absence of ligand"/>
    <property type="evidence" value="ECO:0007669"/>
    <property type="project" value="TreeGrafter"/>
</dbReference>
<keyword evidence="3" id="KW-1133">Transmembrane helix</keyword>
<dbReference type="Gene3D" id="1.10.437.10">
    <property type="entry name" value="Blc2-like"/>
    <property type="match status" value="1"/>
</dbReference>
<dbReference type="Ensembl" id="ENSLACT00000009990.1">
    <property type="protein sequence ID" value="ENSLACP00000009914.1"/>
    <property type="gene ID" value="ENSLACG00000008739.1"/>
</dbReference>
<dbReference type="GO" id="GO:0001836">
    <property type="term" value="P:release of cytochrome c from mitochondria"/>
    <property type="evidence" value="ECO:0007669"/>
    <property type="project" value="TreeGrafter"/>
</dbReference>
<keyword evidence="6" id="KW-1185">Reference proteome</keyword>
<organism evidence="5 6">
    <name type="scientific">Latimeria chalumnae</name>
    <name type="common">Coelacanth</name>
    <dbReference type="NCBI Taxonomy" id="7897"/>
    <lineage>
        <taxon>Eukaryota</taxon>
        <taxon>Metazoa</taxon>
        <taxon>Chordata</taxon>
        <taxon>Craniata</taxon>
        <taxon>Vertebrata</taxon>
        <taxon>Euteleostomi</taxon>
        <taxon>Coelacanthiformes</taxon>
        <taxon>Coelacanthidae</taxon>
        <taxon>Latimeria</taxon>
    </lineage>
</organism>
<accession>H3AJU3</accession>
<sequence>MEMLRRSSVFAAEVMEVFDRAPTDKELVSQSKVLCRAYIHSRLIRARIGWVKPEYSMPAPGGKLAEVSAVLLRLGDELEYIRPNVYRNIAKQLNILLNSETIVSDAFLAVA</sequence>
<dbReference type="GO" id="GO:0051400">
    <property type="term" value="F:BH domain binding"/>
    <property type="evidence" value="ECO:0007669"/>
    <property type="project" value="TreeGrafter"/>
</dbReference>
<comment type="subcellular location">
    <subcellularLocation>
        <location evidence="1">Membrane</location>
        <topology evidence="1">Single-pass membrane protein</topology>
    </subcellularLocation>
</comment>
<dbReference type="AlphaFoldDB" id="H3AJU3"/>
<protein>
    <submittedName>
        <fullName evidence="5">BCL2 family apoptosis regulator BOK</fullName>
    </submittedName>
</protein>
<reference evidence="6" key="1">
    <citation type="submission" date="2011-08" db="EMBL/GenBank/DDBJ databases">
        <title>The draft genome of Latimeria chalumnae.</title>
        <authorList>
            <person name="Di Palma F."/>
            <person name="Alfoldi J."/>
            <person name="Johnson J."/>
            <person name="Berlin A."/>
            <person name="Gnerre S."/>
            <person name="Jaffe D."/>
            <person name="MacCallum I."/>
            <person name="Young S."/>
            <person name="Walker B.J."/>
            <person name="Lander E."/>
            <person name="Lindblad-Toh K."/>
        </authorList>
    </citation>
    <scope>NUCLEOTIDE SEQUENCE [LARGE SCALE GENOMIC DNA]</scope>
    <source>
        <strain evidence="6">Wild caught</strain>
    </source>
</reference>
<dbReference type="InterPro" id="IPR026298">
    <property type="entry name" value="Bcl-2_fam"/>
</dbReference>
<evidence type="ECO:0000256" key="1">
    <source>
        <dbReference type="ARBA" id="ARBA00004167"/>
    </source>
</evidence>
<gene>
    <name evidence="5" type="primary">BOK</name>
</gene>
<evidence type="ECO:0000256" key="3">
    <source>
        <dbReference type="ARBA" id="ARBA00022989"/>
    </source>
</evidence>
<reference evidence="5" key="2">
    <citation type="submission" date="2025-08" db="UniProtKB">
        <authorList>
            <consortium name="Ensembl"/>
        </authorList>
    </citation>
    <scope>IDENTIFICATION</scope>
</reference>
<dbReference type="SUPFAM" id="SSF56854">
    <property type="entry name" value="Bcl-2 inhibitors of programmed cell death"/>
    <property type="match status" value="1"/>
</dbReference>
<dbReference type="EMBL" id="AFYH01160172">
    <property type="status" value="NOT_ANNOTATED_CDS"/>
    <property type="molecule type" value="Genomic_DNA"/>
</dbReference>
<evidence type="ECO:0000313" key="6">
    <source>
        <dbReference type="Proteomes" id="UP000008672"/>
    </source>
</evidence>
<evidence type="ECO:0000256" key="2">
    <source>
        <dbReference type="ARBA" id="ARBA00022692"/>
    </source>
</evidence>
<dbReference type="FunCoup" id="H3AJU3">
    <property type="interactions" value="204"/>
</dbReference>